<accession>A0A821LNQ7</accession>
<protein>
    <submittedName>
        <fullName evidence="1">Uncharacterized protein</fullName>
    </submittedName>
</protein>
<evidence type="ECO:0000313" key="1">
    <source>
        <dbReference type="EMBL" id="CAF4753925.1"/>
    </source>
</evidence>
<organism evidence="1 2">
    <name type="scientific">Pieris macdunnoughi</name>
    <dbReference type="NCBI Taxonomy" id="345717"/>
    <lineage>
        <taxon>Eukaryota</taxon>
        <taxon>Metazoa</taxon>
        <taxon>Ecdysozoa</taxon>
        <taxon>Arthropoda</taxon>
        <taxon>Hexapoda</taxon>
        <taxon>Insecta</taxon>
        <taxon>Pterygota</taxon>
        <taxon>Neoptera</taxon>
        <taxon>Endopterygota</taxon>
        <taxon>Lepidoptera</taxon>
        <taxon>Glossata</taxon>
        <taxon>Ditrysia</taxon>
        <taxon>Papilionoidea</taxon>
        <taxon>Pieridae</taxon>
        <taxon>Pierinae</taxon>
        <taxon>Pieris</taxon>
    </lineage>
</organism>
<name>A0A821LNQ7_9NEOP</name>
<reference evidence="1" key="1">
    <citation type="submission" date="2021-02" db="EMBL/GenBank/DDBJ databases">
        <authorList>
            <person name="Steward A R."/>
        </authorList>
    </citation>
    <scope>NUCLEOTIDE SEQUENCE</scope>
</reference>
<sequence length="132" mass="14655">MSPGWFYTECDRFIGGRESQHPVVLISTMCLYEIARTKTSFVRRSALHKSELPNGLDAIIELGNQREALIALHVDGMSRFRHGSAGITLLLSCVVRESMGTFPGRSSPFASQVKIRNNVIQLPRCLSPGDCF</sequence>
<gene>
    <name evidence="1" type="ORF">PMACD_LOCUS847</name>
</gene>
<comment type="caution">
    <text evidence="1">The sequence shown here is derived from an EMBL/GenBank/DDBJ whole genome shotgun (WGS) entry which is preliminary data.</text>
</comment>
<dbReference type="AlphaFoldDB" id="A0A821LNQ7"/>
<dbReference type="EMBL" id="CAJOBZ010000002">
    <property type="protein sequence ID" value="CAF4753925.1"/>
    <property type="molecule type" value="Genomic_DNA"/>
</dbReference>
<evidence type="ECO:0000313" key="2">
    <source>
        <dbReference type="Proteomes" id="UP000663880"/>
    </source>
</evidence>
<keyword evidence="2" id="KW-1185">Reference proteome</keyword>
<proteinExistence type="predicted"/>
<dbReference type="Proteomes" id="UP000663880">
    <property type="component" value="Unassembled WGS sequence"/>
</dbReference>